<keyword evidence="7" id="KW-0408">Iron</keyword>
<dbReference type="Gene3D" id="1.10.630.10">
    <property type="entry name" value="Cytochrome P450"/>
    <property type="match status" value="1"/>
</dbReference>
<feature type="non-terminal residue" evidence="10">
    <location>
        <position position="364"/>
    </location>
</feature>
<feature type="signal peptide" evidence="9">
    <location>
        <begin position="1"/>
        <end position="21"/>
    </location>
</feature>
<organism evidence="10 11">
    <name type="scientific">Scleroderma citrinum Foug A</name>
    <dbReference type="NCBI Taxonomy" id="1036808"/>
    <lineage>
        <taxon>Eukaryota</taxon>
        <taxon>Fungi</taxon>
        <taxon>Dikarya</taxon>
        <taxon>Basidiomycota</taxon>
        <taxon>Agaricomycotina</taxon>
        <taxon>Agaricomycetes</taxon>
        <taxon>Agaricomycetidae</taxon>
        <taxon>Boletales</taxon>
        <taxon>Sclerodermatineae</taxon>
        <taxon>Sclerodermataceae</taxon>
        <taxon>Scleroderma</taxon>
    </lineage>
</organism>
<keyword evidence="6" id="KW-0560">Oxidoreductase</keyword>
<dbReference type="GO" id="GO:0005506">
    <property type="term" value="F:iron ion binding"/>
    <property type="evidence" value="ECO:0007669"/>
    <property type="project" value="InterPro"/>
</dbReference>
<dbReference type="OrthoDB" id="2789670at2759"/>
<keyword evidence="9" id="KW-0732">Signal</keyword>
<dbReference type="InterPro" id="IPR001128">
    <property type="entry name" value="Cyt_P450"/>
</dbReference>
<keyword evidence="5" id="KW-0479">Metal-binding</keyword>
<dbReference type="GO" id="GO:0004497">
    <property type="term" value="F:monooxygenase activity"/>
    <property type="evidence" value="ECO:0007669"/>
    <property type="project" value="UniProtKB-KW"/>
</dbReference>
<dbReference type="AlphaFoldDB" id="A0A0C3DE08"/>
<dbReference type="PANTHER" id="PTHR46300">
    <property type="entry name" value="P450, PUTATIVE (EUROFUNG)-RELATED-RELATED"/>
    <property type="match status" value="1"/>
</dbReference>
<comment type="similarity">
    <text evidence="3">Belongs to the cytochrome P450 family.</text>
</comment>
<comment type="pathway">
    <text evidence="2">Secondary metabolite biosynthesis.</text>
</comment>
<evidence type="ECO:0000313" key="11">
    <source>
        <dbReference type="Proteomes" id="UP000053989"/>
    </source>
</evidence>
<evidence type="ECO:0000256" key="7">
    <source>
        <dbReference type="ARBA" id="ARBA00023004"/>
    </source>
</evidence>
<evidence type="ECO:0000256" key="6">
    <source>
        <dbReference type="ARBA" id="ARBA00023002"/>
    </source>
</evidence>
<evidence type="ECO:0000256" key="1">
    <source>
        <dbReference type="ARBA" id="ARBA00001971"/>
    </source>
</evidence>
<evidence type="ECO:0000313" key="10">
    <source>
        <dbReference type="EMBL" id="KIM54594.1"/>
    </source>
</evidence>
<dbReference type="GO" id="GO:0016705">
    <property type="term" value="F:oxidoreductase activity, acting on paired donors, with incorporation or reduction of molecular oxygen"/>
    <property type="evidence" value="ECO:0007669"/>
    <property type="project" value="InterPro"/>
</dbReference>
<evidence type="ECO:0008006" key="12">
    <source>
        <dbReference type="Google" id="ProtNLM"/>
    </source>
</evidence>
<dbReference type="Pfam" id="PF00067">
    <property type="entry name" value="p450"/>
    <property type="match status" value="1"/>
</dbReference>
<dbReference type="SUPFAM" id="SSF48264">
    <property type="entry name" value="Cytochrome P450"/>
    <property type="match status" value="1"/>
</dbReference>
<name>A0A0C3DE08_9AGAM</name>
<proteinExistence type="inferred from homology"/>
<dbReference type="EMBL" id="KN822151">
    <property type="protein sequence ID" value="KIM54594.1"/>
    <property type="molecule type" value="Genomic_DNA"/>
</dbReference>
<dbReference type="InterPro" id="IPR036396">
    <property type="entry name" value="Cyt_P450_sf"/>
</dbReference>
<dbReference type="STRING" id="1036808.A0A0C3DE08"/>
<evidence type="ECO:0000256" key="8">
    <source>
        <dbReference type="ARBA" id="ARBA00023033"/>
    </source>
</evidence>
<dbReference type="InterPro" id="IPR002401">
    <property type="entry name" value="Cyt_P450_E_grp-I"/>
</dbReference>
<gene>
    <name evidence="10" type="ORF">SCLCIDRAFT_1221801</name>
</gene>
<comment type="cofactor">
    <cofactor evidence="1">
        <name>heme</name>
        <dbReference type="ChEBI" id="CHEBI:30413"/>
    </cofactor>
</comment>
<reference evidence="10 11" key="1">
    <citation type="submission" date="2014-04" db="EMBL/GenBank/DDBJ databases">
        <authorList>
            <consortium name="DOE Joint Genome Institute"/>
            <person name="Kuo A."/>
            <person name="Kohler A."/>
            <person name="Nagy L.G."/>
            <person name="Floudas D."/>
            <person name="Copeland A."/>
            <person name="Barry K.W."/>
            <person name="Cichocki N."/>
            <person name="Veneault-Fourrey C."/>
            <person name="LaButti K."/>
            <person name="Lindquist E.A."/>
            <person name="Lipzen A."/>
            <person name="Lundell T."/>
            <person name="Morin E."/>
            <person name="Murat C."/>
            <person name="Sun H."/>
            <person name="Tunlid A."/>
            <person name="Henrissat B."/>
            <person name="Grigoriev I.V."/>
            <person name="Hibbett D.S."/>
            <person name="Martin F."/>
            <person name="Nordberg H.P."/>
            <person name="Cantor M.N."/>
            <person name="Hua S.X."/>
        </authorList>
    </citation>
    <scope>NUCLEOTIDE SEQUENCE [LARGE SCALE GENOMIC DNA]</scope>
    <source>
        <strain evidence="10 11">Foug A</strain>
    </source>
</reference>
<reference evidence="11" key="2">
    <citation type="submission" date="2015-01" db="EMBL/GenBank/DDBJ databases">
        <title>Evolutionary Origins and Diversification of the Mycorrhizal Mutualists.</title>
        <authorList>
            <consortium name="DOE Joint Genome Institute"/>
            <consortium name="Mycorrhizal Genomics Consortium"/>
            <person name="Kohler A."/>
            <person name="Kuo A."/>
            <person name="Nagy L.G."/>
            <person name="Floudas D."/>
            <person name="Copeland A."/>
            <person name="Barry K.W."/>
            <person name="Cichocki N."/>
            <person name="Veneault-Fourrey C."/>
            <person name="LaButti K."/>
            <person name="Lindquist E.A."/>
            <person name="Lipzen A."/>
            <person name="Lundell T."/>
            <person name="Morin E."/>
            <person name="Murat C."/>
            <person name="Riley R."/>
            <person name="Ohm R."/>
            <person name="Sun H."/>
            <person name="Tunlid A."/>
            <person name="Henrissat B."/>
            <person name="Grigoriev I.V."/>
            <person name="Hibbett D.S."/>
            <person name="Martin F."/>
        </authorList>
    </citation>
    <scope>NUCLEOTIDE SEQUENCE [LARGE SCALE GENOMIC DNA]</scope>
    <source>
        <strain evidence="11">Foug A</strain>
    </source>
</reference>
<feature type="chain" id="PRO_5002176564" description="Cytochrome P450" evidence="9">
    <location>
        <begin position="22"/>
        <end position="364"/>
    </location>
</feature>
<dbReference type="InterPro" id="IPR050364">
    <property type="entry name" value="Cytochrome_P450_fung"/>
</dbReference>
<keyword evidence="4" id="KW-0349">Heme</keyword>
<dbReference type="Proteomes" id="UP000053989">
    <property type="component" value="Unassembled WGS sequence"/>
</dbReference>
<protein>
    <recommendedName>
        <fullName evidence="12">Cytochrome P450</fullName>
    </recommendedName>
</protein>
<keyword evidence="8" id="KW-0503">Monooxygenase</keyword>
<dbReference type="InParanoid" id="A0A0C3DE08"/>
<dbReference type="PRINTS" id="PR00463">
    <property type="entry name" value="EP450I"/>
</dbReference>
<keyword evidence="11" id="KW-1185">Reference proteome</keyword>
<sequence length="364" mass="40883">MFSSMTWLLFLAGSIVWLTRWAVSKWRPAPFPPGPKPLPVIGNMFDMPSTKPWLTFADWAKYGDISHIEILAKHIIVLNSVKAAVQMLDKKGSIYSDRPVLTMCGQLVGCKYSVPFLPYGDALRVSRGQLQRCIGTLPAIRGYQDIEELEFHKFLKRVYDRPEQLAIHIRRTIGAVIFRISHGYQVQDDHDPFIALAENAVHIFSMSTAPGAFLVDVVPFLQYVPEWFPGAGFKTTARKWKAEHLEMVDRPHQWVKEQMAAGVASKSFTSVLLDDPSLTEEDEHAIKWTASTLYGGGADTTIATIYAFFLAMTLFPESQKKAQAEIDAVIGTHRLPTCADRESLPFVEALVKEVLRWHVVAPLG</sequence>
<evidence type="ECO:0000256" key="3">
    <source>
        <dbReference type="ARBA" id="ARBA00010617"/>
    </source>
</evidence>
<dbReference type="PANTHER" id="PTHR46300:SF7">
    <property type="entry name" value="P450, PUTATIVE (EUROFUNG)-RELATED"/>
    <property type="match status" value="1"/>
</dbReference>
<evidence type="ECO:0000256" key="2">
    <source>
        <dbReference type="ARBA" id="ARBA00005179"/>
    </source>
</evidence>
<dbReference type="GO" id="GO:0020037">
    <property type="term" value="F:heme binding"/>
    <property type="evidence" value="ECO:0007669"/>
    <property type="project" value="InterPro"/>
</dbReference>
<dbReference type="HOGENOM" id="CLU_001570_2_2_1"/>
<accession>A0A0C3DE08</accession>
<evidence type="ECO:0000256" key="9">
    <source>
        <dbReference type="SAM" id="SignalP"/>
    </source>
</evidence>
<evidence type="ECO:0000256" key="4">
    <source>
        <dbReference type="ARBA" id="ARBA00022617"/>
    </source>
</evidence>
<evidence type="ECO:0000256" key="5">
    <source>
        <dbReference type="ARBA" id="ARBA00022723"/>
    </source>
</evidence>